<proteinExistence type="predicted"/>
<keyword evidence="2" id="KW-1185">Reference proteome</keyword>
<name>A0ABN3G6F6_9ACTN</name>
<sequence length="94" mass="9646">MTVTPSAAAPESVTAPVMSQPSDANQVWYTGKPARRVNTKVSDWTSTVGSNQPLAPSVSAAAALPVSVRVAAFHVGWSVPSPEHAGPPAEAEPQ</sequence>
<accession>A0ABN3G6F6</accession>
<organism evidence="1 2">
    <name type="scientific">Glycomyces rutgersensis</name>
    <dbReference type="NCBI Taxonomy" id="58115"/>
    <lineage>
        <taxon>Bacteria</taxon>
        <taxon>Bacillati</taxon>
        <taxon>Actinomycetota</taxon>
        <taxon>Actinomycetes</taxon>
        <taxon>Glycomycetales</taxon>
        <taxon>Glycomycetaceae</taxon>
        <taxon>Glycomyces</taxon>
    </lineage>
</organism>
<evidence type="ECO:0000313" key="2">
    <source>
        <dbReference type="Proteomes" id="UP001501584"/>
    </source>
</evidence>
<evidence type="ECO:0000313" key="1">
    <source>
        <dbReference type="EMBL" id="GAA2345171.1"/>
    </source>
</evidence>
<reference evidence="1 2" key="1">
    <citation type="journal article" date="2019" name="Int. J. Syst. Evol. Microbiol.">
        <title>The Global Catalogue of Microorganisms (GCM) 10K type strain sequencing project: providing services to taxonomists for standard genome sequencing and annotation.</title>
        <authorList>
            <consortium name="The Broad Institute Genomics Platform"/>
            <consortium name="The Broad Institute Genome Sequencing Center for Infectious Disease"/>
            <person name="Wu L."/>
            <person name="Ma J."/>
        </authorList>
    </citation>
    <scope>NUCLEOTIDE SEQUENCE [LARGE SCALE GENOMIC DNA]</scope>
    <source>
        <strain evidence="1 2">JCM 6238</strain>
    </source>
</reference>
<protein>
    <submittedName>
        <fullName evidence="1">Uncharacterized protein</fullName>
    </submittedName>
</protein>
<dbReference type="Proteomes" id="UP001501584">
    <property type="component" value="Unassembled WGS sequence"/>
</dbReference>
<gene>
    <name evidence="1" type="ORF">GCM10010403_43350</name>
</gene>
<dbReference type="EMBL" id="BAAASX010000008">
    <property type="protein sequence ID" value="GAA2345171.1"/>
    <property type="molecule type" value="Genomic_DNA"/>
</dbReference>
<comment type="caution">
    <text evidence="1">The sequence shown here is derived from an EMBL/GenBank/DDBJ whole genome shotgun (WGS) entry which is preliminary data.</text>
</comment>